<evidence type="ECO:0000259" key="2">
    <source>
        <dbReference type="PROSITE" id="PS51819"/>
    </source>
</evidence>
<evidence type="ECO:0000313" key="3">
    <source>
        <dbReference type="EMBL" id="PGH12672.1"/>
    </source>
</evidence>
<evidence type="ECO:0000313" key="4">
    <source>
        <dbReference type="Proteomes" id="UP000224634"/>
    </source>
</evidence>
<gene>
    <name evidence="3" type="ORF">AJ80_06615</name>
</gene>
<evidence type="ECO:0000256" key="1">
    <source>
        <dbReference type="SAM" id="MobiDB-lite"/>
    </source>
</evidence>
<organism evidence="3 4">
    <name type="scientific">Polytolypa hystricis (strain UAMH7299)</name>
    <dbReference type="NCBI Taxonomy" id="1447883"/>
    <lineage>
        <taxon>Eukaryota</taxon>
        <taxon>Fungi</taxon>
        <taxon>Dikarya</taxon>
        <taxon>Ascomycota</taxon>
        <taxon>Pezizomycotina</taxon>
        <taxon>Eurotiomycetes</taxon>
        <taxon>Eurotiomycetidae</taxon>
        <taxon>Onygenales</taxon>
        <taxon>Onygenales incertae sedis</taxon>
        <taxon>Polytolypa</taxon>
    </lineage>
</organism>
<sequence length="233" mass="25652">MPLRWTGLGNIQRGILSVWSAGLYKPAPGPYLHHGLAFRYPYPIREFSTSSALAASRKNPEMPPPPPISHVLETCLYVRDLVASTKFYRDTLQIEPFLESSRVSGFPLGQTTLLLFQIGGSDVDIQTPTGVIPGHGPTKPLSSKLLLSPSSSSSSSSSPGNNDDEVKLKQHFCLAVANPEDVMKWDEHLQNVGAKIRGRMEWERGGRSVYFEDLDGHVGEVGSRGIWAHYPLE</sequence>
<dbReference type="InterPro" id="IPR004360">
    <property type="entry name" value="Glyas_Fos-R_dOase_dom"/>
</dbReference>
<accession>A0A2B7XVL8</accession>
<comment type="caution">
    <text evidence="3">The sequence shown here is derived from an EMBL/GenBank/DDBJ whole genome shotgun (WGS) entry which is preliminary data.</text>
</comment>
<dbReference type="Pfam" id="PF00903">
    <property type="entry name" value="Glyoxalase"/>
    <property type="match status" value="1"/>
</dbReference>
<dbReference type="InterPro" id="IPR037523">
    <property type="entry name" value="VOC_core"/>
</dbReference>
<proteinExistence type="predicted"/>
<reference evidence="3 4" key="1">
    <citation type="submission" date="2017-10" db="EMBL/GenBank/DDBJ databases">
        <title>Comparative genomics in systemic dimorphic fungi from Ajellomycetaceae.</title>
        <authorList>
            <person name="Munoz J.F."/>
            <person name="Mcewen J.G."/>
            <person name="Clay O.K."/>
            <person name="Cuomo C.A."/>
        </authorList>
    </citation>
    <scope>NUCLEOTIDE SEQUENCE [LARGE SCALE GENOMIC DNA]</scope>
    <source>
        <strain evidence="3 4">UAMH7299</strain>
    </source>
</reference>
<dbReference type="AlphaFoldDB" id="A0A2B7XVL8"/>
<dbReference type="PROSITE" id="PS51819">
    <property type="entry name" value="VOC"/>
    <property type="match status" value="1"/>
</dbReference>
<dbReference type="PANTHER" id="PTHR21366:SF22">
    <property type="entry name" value="VOC DOMAIN-CONTAINING PROTEIN"/>
    <property type="match status" value="1"/>
</dbReference>
<feature type="region of interest" description="Disordered" evidence="1">
    <location>
        <begin position="127"/>
        <end position="163"/>
    </location>
</feature>
<keyword evidence="4" id="KW-1185">Reference proteome</keyword>
<protein>
    <recommendedName>
        <fullName evidence="2">VOC domain-containing protein</fullName>
    </recommendedName>
</protein>
<dbReference type="InterPro" id="IPR029068">
    <property type="entry name" value="Glyas_Bleomycin-R_OHBP_Dase"/>
</dbReference>
<dbReference type="EMBL" id="PDNA01000114">
    <property type="protein sequence ID" value="PGH12672.1"/>
    <property type="molecule type" value="Genomic_DNA"/>
</dbReference>
<dbReference type="PANTHER" id="PTHR21366">
    <property type="entry name" value="GLYOXALASE FAMILY PROTEIN"/>
    <property type="match status" value="1"/>
</dbReference>
<dbReference type="InterPro" id="IPR050383">
    <property type="entry name" value="GlyoxalaseI/FosfomycinResist"/>
</dbReference>
<dbReference type="Proteomes" id="UP000224634">
    <property type="component" value="Unassembled WGS sequence"/>
</dbReference>
<dbReference type="Gene3D" id="3.10.180.10">
    <property type="entry name" value="2,3-Dihydroxybiphenyl 1,2-Dioxygenase, domain 1"/>
    <property type="match status" value="1"/>
</dbReference>
<name>A0A2B7XVL8_POLH7</name>
<dbReference type="SUPFAM" id="SSF54593">
    <property type="entry name" value="Glyoxalase/Bleomycin resistance protein/Dihydroxybiphenyl dioxygenase"/>
    <property type="match status" value="1"/>
</dbReference>
<feature type="compositionally biased region" description="Low complexity" evidence="1">
    <location>
        <begin position="139"/>
        <end position="159"/>
    </location>
</feature>
<dbReference type="OrthoDB" id="16820at2759"/>
<feature type="domain" description="VOC" evidence="2">
    <location>
        <begin position="67"/>
        <end position="224"/>
    </location>
</feature>